<evidence type="ECO:0000313" key="5">
    <source>
        <dbReference type="Proteomes" id="UP001296873"/>
    </source>
</evidence>
<accession>A0ABS1DJB0</accession>
<dbReference type="InterPro" id="IPR003362">
    <property type="entry name" value="Bact_transf"/>
</dbReference>
<dbReference type="PANTHER" id="PTHR30576">
    <property type="entry name" value="COLANIC BIOSYNTHESIS UDP-GLUCOSE LIPID CARRIER TRANSFERASE"/>
    <property type="match status" value="1"/>
</dbReference>
<dbReference type="Proteomes" id="UP001296873">
    <property type="component" value="Unassembled WGS sequence"/>
</dbReference>
<reference evidence="4 5" key="1">
    <citation type="journal article" date="2020" name="Microorganisms">
        <title>Osmotic Adaptation and Compatible Solute Biosynthesis of Phototrophic Bacteria as Revealed from Genome Analyses.</title>
        <authorList>
            <person name="Imhoff J.F."/>
            <person name="Rahn T."/>
            <person name="Kunzel S."/>
            <person name="Keller A."/>
            <person name="Neulinger S.C."/>
        </authorList>
    </citation>
    <scope>NUCLEOTIDE SEQUENCE [LARGE SCALE GENOMIC DNA]</scope>
    <source>
        <strain evidence="4 5">DSM 9895</strain>
    </source>
</reference>
<name>A0ABS1DJB0_9PROT</name>
<feature type="domain" description="Bacterial sugar transferase" evidence="3">
    <location>
        <begin position="2"/>
        <end position="177"/>
    </location>
</feature>
<protein>
    <recommendedName>
        <fullName evidence="3">Bacterial sugar transferase domain-containing protein</fullName>
    </recommendedName>
</protein>
<dbReference type="EMBL" id="NRRL01000100">
    <property type="protein sequence ID" value="MBK1670560.1"/>
    <property type="molecule type" value="Genomic_DNA"/>
</dbReference>
<comment type="caution">
    <text evidence="4">The sequence shown here is derived from an EMBL/GenBank/DDBJ whole genome shotgun (WGS) entry which is preliminary data.</text>
</comment>
<proteinExistence type="inferred from homology"/>
<dbReference type="PANTHER" id="PTHR30576:SF0">
    <property type="entry name" value="UNDECAPRENYL-PHOSPHATE N-ACETYLGALACTOSAMINYL 1-PHOSPHATE TRANSFERASE-RELATED"/>
    <property type="match status" value="1"/>
</dbReference>
<evidence type="ECO:0000313" key="4">
    <source>
        <dbReference type="EMBL" id="MBK1670560.1"/>
    </source>
</evidence>
<dbReference type="Pfam" id="PF02397">
    <property type="entry name" value="Bac_transf"/>
    <property type="match status" value="1"/>
</dbReference>
<evidence type="ECO:0000259" key="3">
    <source>
        <dbReference type="Pfam" id="PF02397"/>
    </source>
</evidence>
<keyword evidence="5" id="KW-1185">Reference proteome</keyword>
<sequence length="187" mass="20368">MTVAAALLVAATPVLLLAALAIRLDTPGPALFLQTRVGQHGRRFRIFKLRTLHARAGGGQVWPGDPRVTRIGRWLRRSGLDELPQLINVLRGEMSLVGPRPHALRDDLRFARLLPGYAARRQARPGLTGRAQVNGCRGAVRRPDELYRRTRHDLAYVAGRTGFGDLVILLRTPGAVIAGAGATAPRD</sequence>
<evidence type="ECO:0000256" key="2">
    <source>
        <dbReference type="ARBA" id="ARBA00023169"/>
    </source>
</evidence>
<gene>
    <name evidence="4" type="ORF">CKO28_21290</name>
</gene>
<keyword evidence="2" id="KW-0270">Exopolysaccharide synthesis</keyword>
<evidence type="ECO:0000256" key="1">
    <source>
        <dbReference type="ARBA" id="ARBA00006464"/>
    </source>
</evidence>
<comment type="similarity">
    <text evidence="1">Belongs to the bacterial sugar transferase family.</text>
</comment>
<organism evidence="4 5">
    <name type="scientific">Rhodovibrio sodomensis</name>
    <dbReference type="NCBI Taxonomy" id="1088"/>
    <lineage>
        <taxon>Bacteria</taxon>
        <taxon>Pseudomonadati</taxon>
        <taxon>Pseudomonadota</taxon>
        <taxon>Alphaproteobacteria</taxon>
        <taxon>Rhodospirillales</taxon>
        <taxon>Rhodovibrionaceae</taxon>
        <taxon>Rhodovibrio</taxon>
    </lineage>
</organism>